<dbReference type="PANTHER" id="PTHR13780">
    <property type="entry name" value="AMP-ACTIVATED PROTEIN KINASE, GAMMA REGULATORY SUBUNIT"/>
    <property type="match status" value="1"/>
</dbReference>
<feature type="domain" description="CBS" evidence="6">
    <location>
        <begin position="214"/>
        <end position="272"/>
    </location>
</feature>
<dbReference type="STRING" id="1314674.A0A0D7B3G5"/>
<keyword evidence="5" id="KW-0472">Membrane</keyword>
<dbReference type="GO" id="GO:0042149">
    <property type="term" value="P:cellular response to glucose starvation"/>
    <property type="evidence" value="ECO:0007669"/>
    <property type="project" value="TreeGrafter"/>
</dbReference>
<dbReference type="AlphaFoldDB" id="A0A0D7B3G5"/>
<dbReference type="PANTHER" id="PTHR13780:SF36">
    <property type="entry name" value="CBS DOMAIN-CONTAINING PROTEIN"/>
    <property type="match status" value="1"/>
</dbReference>
<gene>
    <name evidence="7" type="ORF">CYLTODRAFT_401531</name>
</gene>
<organism evidence="7 8">
    <name type="scientific">Cylindrobasidium torrendii FP15055 ss-10</name>
    <dbReference type="NCBI Taxonomy" id="1314674"/>
    <lineage>
        <taxon>Eukaryota</taxon>
        <taxon>Fungi</taxon>
        <taxon>Dikarya</taxon>
        <taxon>Basidiomycota</taxon>
        <taxon>Agaricomycotina</taxon>
        <taxon>Agaricomycetes</taxon>
        <taxon>Agaricomycetidae</taxon>
        <taxon>Agaricales</taxon>
        <taxon>Marasmiineae</taxon>
        <taxon>Physalacriaceae</taxon>
        <taxon>Cylindrobasidium</taxon>
    </lineage>
</organism>
<dbReference type="GO" id="GO:0004865">
    <property type="term" value="F:protein serine/threonine phosphatase inhibitor activity"/>
    <property type="evidence" value="ECO:0007669"/>
    <property type="project" value="TreeGrafter"/>
</dbReference>
<proteinExistence type="predicted"/>
<evidence type="ECO:0000256" key="3">
    <source>
        <dbReference type="PROSITE-ProRule" id="PRU00703"/>
    </source>
</evidence>
<dbReference type="SUPFAM" id="SSF54631">
    <property type="entry name" value="CBS-domain pair"/>
    <property type="match status" value="2"/>
</dbReference>
<evidence type="ECO:0000256" key="4">
    <source>
        <dbReference type="SAM" id="MobiDB-lite"/>
    </source>
</evidence>
<protein>
    <recommendedName>
        <fullName evidence="6">CBS domain-containing protein</fullName>
    </recommendedName>
</protein>
<dbReference type="EMBL" id="KN880622">
    <property type="protein sequence ID" value="KIY64720.1"/>
    <property type="molecule type" value="Genomic_DNA"/>
</dbReference>
<feature type="transmembrane region" description="Helical" evidence="5">
    <location>
        <begin position="334"/>
        <end position="356"/>
    </location>
</feature>
<keyword evidence="2 3" id="KW-0129">CBS domain</keyword>
<evidence type="ECO:0000256" key="5">
    <source>
        <dbReference type="SAM" id="Phobius"/>
    </source>
</evidence>
<keyword evidence="8" id="KW-1185">Reference proteome</keyword>
<keyword evidence="5" id="KW-1133">Transmembrane helix</keyword>
<evidence type="ECO:0000256" key="2">
    <source>
        <dbReference type="ARBA" id="ARBA00023122"/>
    </source>
</evidence>
<feature type="region of interest" description="Disordered" evidence="4">
    <location>
        <begin position="361"/>
        <end position="391"/>
    </location>
</feature>
<evidence type="ECO:0000313" key="8">
    <source>
        <dbReference type="Proteomes" id="UP000054007"/>
    </source>
</evidence>
<dbReference type="Proteomes" id="UP000054007">
    <property type="component" value="Unassembled WGS sequence"/>
</dbReference>
<sequence length="391" mass="42580">MSHGRRMSESGYLSPEPTSGPIVLDDEVALQWKAQWATVSAKSLIDTRIVKVDAETTVEDACERMLSENVPCLCLTSGEDSEIFGLLDFADVNAFLTLAATRHTLSDNPRTEAIFAAARAGRVAASLVSNLSEKNPLKVLQYDATVVSLLTEFSKGQHRVLIQAEPIADSPYLGIISDRAFLTWFSTSDDAASDSFHSYLKHPLRNLEFRSIYLYEAVISASSKSTVLDAMRLMSEEGVGSVAVIDENTQALLSAVSVTDIGRIVVPSENKHILSIPLQQFITLSRKAYGETDGAESFPVYTVCATSSLLYTMQKLLATNSHRMFVMSEDSPTLTGIVSVVDILALFAGLVGVKGVDPAHMQRHRRASSVSSRSSRSESSTGSRRRSMNFP</sequence>
<dbReference type="InterPro" id="IPR050511">
    <property type="entry name" value="AMPK_gamma/SDS23_families"/>
</dbReference>
<dbReference type="Gene3D" id="3.10.580.10">
    <property type="entry name" value="CBS-domain"/>
    <property type="match status" value="2"/>
</dbReference>
<feature type="compositionally biased region" description="Low complexity" evidence="4">
    <location>
        <begin position="368"/>
        <end position="382"/>
    </location>
</feature>
<dbReference type="Pfam" id="PF00571">
    <property type="entry name" value="CBS"/>
    <property type="match status" value="3"/>
</dbReference>
<dbReference type="InterPro" id="IPR000644">
    <property type="entry name" value="CBS_dom"/>
</dbReference>
<evidence type="ECO:0000313" key="7">
    <source>
        <dbReference type="EMBL" id="KIY64720.1"/>
    </source>
</evidence>
<dbReference type="InterPro" id="IPR046342">
    <property type="entry name" value="CBS_dom_sf"/>
</dbReference>
<dbReference type="SMART" id="SM00116">
    <property type="entry name" value="CBS"/>
    <property type="match status" value="3"/>
</dbReference>
<dbReference type="PROSITE" id="PS51371">
    <property type="entry name" value="CBS"/>
    <property type="match status" value="1"/>
</dbReference>
<dbReference type="CDD" id="cd02205">
    <property type="entry name" value="CBS_pair_SF"/>
    <property type="match status" value="1"/>
</dbReference>
<name>A0A0D7B3G5_9AGAR</name>
<accession>A0A0D7B3G5</accession>
<dbReference type="OrthoDB" id="449052at2759"/>
<keyword evidence="5" id="KW-0812">Transmembrane</keyword>
<reference evidence="7 8" key="1">
    <citation type="journal article" date="2015" name="Fungal Genet. Biol.">
        <title>Evolution of novel wood decay mechanisms in Agaricales revealed by the genome sequences of Fistulina hepatica and Cylindrobasidium torrendii.</title>
        <authorList>
            <person name="Floudas D."/>
            <person name="Held B.W."/>
            <person name="Riley R."/>
            <person name="Nagy L.G."/>
            <person name="Koehler G."/>
            <person name="Ransdell A.S."/>
            <person name="Younus H."/>
            <person name="Chow J."/>
            <person name="Chiniquy J."/>
            <person name="Lipzen A."/>
            <person name="Tritt A."/>
            <person name="Sun H."/>
            <person name="Haridas S."/>
            <person name="LaButti K."/>
            <person name="Ohm R.A."/>
            <person name="Kues U."/>
            <person name="Blanchette R.A."/>
            <person name="Grigoriev I.V."/>
            <person name="Minto R.E."/>
            <person name="Hibbett D.S."/>
        </authorList>
    </citation>
    <scope>NUCLEOTIDE SEQUENCE [LARGE SCALE GENOMIC DNA]</scope>
    <source>
        <strain evidence="7 8">FP15055 ss-10</strain>
    </source>
</reference>
<evidence type="ECO:0000256" key="1">
    <source>
        <dbReference type="ARBA" id="ARBA00022737"/>
    </source>
</evidence>
<keyword evidence="1" id="KW-0677">Repeat</keyword>
<evidence type="ECO:0000259" key="6">
    <source>
        <dbReference type="PROSITE" id="PS51371"/>
    </source>
</evidence>